<name>A0ABU0LD37_XANAG</name>
<comment type="caution">
    <text evidence="2">The sequence shown here is derived from an EMBL/GenBank/DDBJ whole genome shotgun (WGS) entry which is preliminary data.</text>
</comment>
<accession>A0ABU0LD37</accession>
<keyword evidence="1" id="KW-0472">Membrane</keyword>
<protein>
    <submittedName>
        <fullName evidence="2">Membrane protein</fullName>
    </submittedName>
</protein>
<keyword evidence="3" id="KW-1185">Reference proteome</keyword>
<dbReference type="PIRSF" id="PIRSF032162">
    <property type="entry name" value="UCP032162_imp"/>
    <property type="match status" value="1"/>
</dbReference>
<evidence type="ECO:0000313" key="2">
    <source>
        <dbReference type="EMBL" id="MDQ0505053.1"/>
    </source>
</evidence>
<dbReference type="InterPro" id="IPR016990">
    <property type="entry name" value="UCP032162_TM"/>
</dbReference>
<organism evidence="2 3">
    <name type="scientific">Xanthobacter agilis</name>
    <dbReference type="NCBI Taxonomy" id="47492"/>
    <lineage>
        <taxon>Bacteria</taxon>
        <taxon>Pseudomonadati</taxon>
        <taxon>Pseudomonadota</taxon>
        <taxon>Alphaproteobacteria</taxon>
        <taxon>Hyphomicrobiales</taxon>
        <taxon>Xanthobacteraceae</taxon>
        <taxon>Xanthobacter</taxon>
    </lineage>
</organism>
<reference evidence="2 3" key="1">
    <citation type="submission" date="2023-07" db="EMBL/GenBank/DDBJ databases">
        <title>Genomic Encyclopedia of Type Strains, Phase IV (KMG-IV): sequencing the most valuable type-strain genomes for metagenomic binning, comparative biology and taxonomic classification.</title>
        <authorList>
            <person name="Goeker M."/>
        </authorList>
    </citation>
    <scope>NUCLEOTIDE SEQUENCE [LARGE SCALE GENOMIC DNA]</scope>
    <source>
        <strain evidence="2 3">DSM 3770</strain>
    </source>
</reference>
<feature type="transmembrane region" description="Helical" evidence="1">
    <location>
        <begin position="59"/>
        <end position="76"/>
    </location>
</feature>
<sequence>MSNATAPAPNRPDTDDPLVYAVTLAPHRSLSPTGFRVVMGAMALVSFGAGTLFLTLGAWPVFGFFGLDVLLLYLAFRASYAGARAREHITITTTLIEVRHAPARGPTRTERLNPFWTRLFRRDDEDFGTQEVALVSGARHIAVGSFLGPEEKGRLAEELGAAIGVVRRGHSRG</sequence>
<keyword evidence="1" id="KW-1133">Transmembrane helix</keyword>
<dbReference type="Proteomes" id="UP001241747">
    <property type="component" value="Unassembled WGS sequence"/>
</dbReference>
<dbReference type="EMBL" id="JAUSVY010000003">
    <property type="protein sequence ID" value="MDQ0505053.1"/>
    <property type="molecule type" value="Genomic_DNA"/>
</dbReference>
<dbReference type="InterPro" id="IPR019253">
    <property type="entry name" value="DUF2244_TM"/>
</dbReference>
<keyword evidence="1" id="KW-0812">Transmembrane</keyword>
<evidence type="ECO:0000313" key="3">
    <source>
        <dbReference type="Proteomes" id="UP001241747"/>
    </source>
</evidence>
<gene>
    <name evidence="2" type="ORF">QOZ94_001835</name>
</gene>
<dbReference type="RefSeq" id="WP_237345562.1">
    <property type="nucleotide sequence ID" value="NZ_JABWGX010000011.1"/>
</dbReference>
<evidence type="ECO:0000256" key="1">
    <source>
        <dbReference type="SAM" id="Phobius"/>
    </source>
</evidence>
<dbReference type="Pfam" id="PF10003">
    <property type="entry name" value="DUF2244"/>
    <property type="match status" value="1"/>
</dbReference>
<proteinExistence type="predicted"/>